<proteinExistence type="predicted"/>
<organism evidence="1">
    <name type="scientific">Arundo donax</name>
    <name type="common">Giant reed</name>
    <name type="synonym">Donax arundinaceus</name>
    <dbReference type="NCBI Taxonomy" id="35708"/>
    <lineage>
        <taxon>Eukaryota</taxon>
        <taxon>Viridiplantae</taxon>
        <taxon>Streptophyta</taxon>
        <taxon>Embryophyta</taxon>
        <taxon>Tracheophyta</taxon>
        <taxon>Spermatophyta</taxon>
        <taxon>Magnoliopsida</taxon>
        <taxon>Liliopsida</taxon>
        <taxon>Poales</taxon>
        <taxon>Poaceae</taxon>
        <taxon>PACMAD clade</taxon>
        <taxon>Arundinoideae</taxon>
        <taxon>Arundineae</taxon>
        <taxon>Arundo</taxon>
    </lineage>
</organism>
<name>A0A0A9D0W6_ARUDO</name>
<dbReference type="AlphaFoldDB" id="A0A0A9D0W6"/>
<sequence>MIPLFSCICHSLSSSLLYKPCLLCLWQTKANTKTLAVEVLVSSLYMQKGQFERGAEDHSVRLFLHNMKEQQNFCGLLSPLQAIYISEDPPMFLTRLLSLFSISQVSS</sequence>
<accession>A0A0A9D0W6</accession>
<reference evidence="1" key="2">
    <citation type="journal article" date="2015" name="Data Brief">
        <title>Shoot transcriptome of the giant reed, Arundo donax.</title>
        <authorList>
            <person name="Barrero R.A."/>
            <person name="Guerrero F.D."/>
            <person name="Moolhuijzen P."/>
            <person name="Goolsby J.A."/>
            <person name="Tidwell J."/>
            <person name="Bellgard S.E."/>
            <person name="Bellgard M.I."/>
        </authorList>
    </citation>
    <scope>NUCLEOTIDE SEQUENCE</scope>
    <source>
        <tissue evidence="1">Shoot tissue taken approximately 20 cm above the soil surface</tissue>
    </source>
</reference>
<reference evidence="1" key="1">
    <citation type="submission" date="2014-09" db="EMBL/GenBank/DDBJ databases">
        <authorList>
            <person name="Magalhaes I.L.F."/>
            <person name="Oliveira U."/>
            <person name="Santos F.R."/>
            <person name="Vidigal T.H.D.A."/>
            <person name="Brescovit A.D."/>
            <person name="Santos A.J."/>
        </authorList>
    </citation>
    <scope>NUCLEOTIDE SEQUENCE</scope>
    <source>
        <tissue evidence="1">Shoot tissue taken approximately 20 cm above the soil surface</tissue>
    </source>
</reference>
<dbReference type="EMBL" id="GBRH01220503">
    <property type="protein sequence ID" value="JAD77392.1"/>
    <property type="molecule type" value="Transcribed_RNA"/>
</dbReference>
<protein>
    <submittedName>
        <fullName evidence="1">Uncharacterized protein</fullName>
    </submittedName>
</protein>
<evidence type="ECO:0000313" key="1">
    <source>
        <dbReference type="EMBL" id="JAD77392.1"/>
    </source>
</evidence>